<feature type="domain" description="SGNH hydrolase-type esterase" evidence="3">
    <location>
        <begin position="69"/>
        <end position="245"/>
    </location>
</feature>
<evidence type="ECO:0000256" key="2">
    <source>
        <dbReference type="SAM" id="Phobius"/>
    </source>
</evidence>
<keyword evidence="2" id="KW-0812">Transmembrane</keyword>
<comment type="caution">
    <text evidence="4">The sequence shown here is derived from an EMBL/GenBank/DDBJ whole genome shotgun (WGS) entry which is preliminary data.</text>
</comment>
<keyword evidence="4" id="KW-0378">Hydrolase</keyword>
<reference evidence="4 5" key="1">
    <citation type="journal article" date="2019" name="Int. J. Syst. Evol. Microbiol.">
        <title>The Global Catalogue of Microorganisms (GCM) 10K type strain sequencing project: providing services to taxonomists for standard genome sequencing and annotation.</title>
        <authorList>
            <consortium name="The Broad Institute Genomics Platform"/>
            <consortium name="The Broad Institute Genome Sequencing Center for Infectious Disease"/>
            <person name="Wu L."/>
            <person name="Ma J."/>
        </authorList>
    </citation>
    <scope>NUCLEOTIDE SEQUENCE [LARGE SCALE GENOMIC DNA]</scope>
    <source>
        <strain evidence="4 5">JCM 10671</strain>
    </source>
</reference>
<dbReference type="Proteomes" id="UP001500957">
    <property type="component" value="Unassembled WGS sequence"/>
</dbReference>
<proteinExistence type="predicted"/>
<name>A0ABN1HBA6_9ACTN</name>
<protein>
    <submittedName>
        <fullName evidence="4">SGNH/GDSL hydrolase family protein</fullName>
    </submittedName>
</protein>
<dbReference type="EMBL" id="BAAAHE010000050">
    <property type="protein sequence ID" value="GAA0636572.1"/>
    <property type="molecule type" value="Genomic_DNA"/>
</dbReference>
<dbReference type="RefSeq" id="WP_344609258.1">
    <property type="nucleotide sequence ID" value="NZ_BAAAHE010000050.1"/>
</dbReference>
<dbReference type="InterPro" id="IPR013830">
    <property type="entry name" value="SGNH_hydro"/>
</dbReference>
<dbReference type="InterPro" id="IPR051532">
    <property type="entry name" value="Ester_Hydrolysis_Enzymes"/>
</dbReference>
<dbReference type="PANTHER" id="PTHR30383:SF5">
    <property type="entry name" value="SGNH HYDROLASE-TYPE ESTERASE DOMAIN-CONTAINING PROTEIN"/>
    <property type="match status" value="1"/>
</dbReference>
<sequence>MTRNLGTRVLQAAALGSTGVALTGAGLVGVLFTEAKLARHWVGKPTGEPPFADGVYGSGRGREISIAMLGDSMAAGLGVATAAETPGALIATGLSERAGAPVRLTNVAKVGAQSSDLDRQVDLALAAQPDLALIMIGANDVTHRIQPSLACAQLEAAVRRLRATGCEVVVGTCPDLGTIEPIAQPLRWIARRWSRQLAAAQTIVVVEAGGRTVSLGDLCAGAFRENPREMFSADRFHPSAAGYAAAAMAIVPSVSAALGHVPVGEVVLDPAREEGMLPVAFAAVEAADRPGTEVAPAEAGRLEGGRRWALLRHRRRTELPEDTHDGATETADEHSTATAA</sequence>
<evidence type="ECO:0000313" key="5">
    <source>
        <dbReference type="Proteomes" id="UP001500957"/>
    </source>
</evidence>
<evidence type="ECO:0000256" key="1">
    <source>
        <dbReference type="SAM" id="MobiDB-lite"/>
    </source>
</evidence>
<feature type="compositionally biased region" description="Basic and acidic residues" evidence="1">
    <location>
        <begin position="317"/>
        <end position="340"/>
    </location>
</feature>
<dbReference type="SUPFAM" id="SSF52266">
    <property type="entry name" value="SGNH hydrolase"/>
    <property type="match status" value="1"/>
</dbReference>
<keyword evidence="2" id="KW-1133">Transmembrane helix</keyword>
<keyword evidence="5" id="KW-1185">Reference proteome</keyword>
<organism evidence="4 5">
    <name type="scientific">Sporichthya brevicatena</name>
    <dbReference type="NCBI Taxonomy" id="171442"/>
    <lineage>
        <taxon>Bacteria</taxon>
        <taxon>Bacillati</taxon>
        <taxon>Actinomycetota</taxon>
        <taxon>Actinomycetes</taxon>
        <taxon>Sporichthyales</taxon>
        <taxon>Sporichthyaceae</taxon>
        <taxon>Sporichthya</taxon>
    </lineage>
</organism>
<dbReference type="GO" id="GO:0016787">
    <property type="term" value="F:hydrolase activity"/>
    <property type="evidence" value="ECO:0007669"/>
    <property type="project" value="UniProtKB-KW"/>
</dbReference>
<dbReference type="InterPro" id="IPR036514">
    <property type="entry name" value="SGNH_hydro_sf"/>
</dbReference>
<evidence type="ECO:0000259" key="3">
    <source>
        <dbReference type="Pfam" id="PF13472"/>
    </source>
</evidence>
<dbReference type="CDD" id="cd01836">
    <property type="entry name" value="FeeA_FeeB_like"/>
    <property type="match status" value="1"/>
</dbReference>
<feature type="transmembrane region" description="Helical" evidence="2">
    <location>
        <begin position="12"/>
        <end position="32"/>
    </location>
</feature>
<accession>A0ABN1HBA6</accession>
<gene>
    <name evidence="4" type="ORF">GCM10009547_46080</name>
</gene>
<evidence type="ECO:0000313" key="4">
    <source>
        <dbReference type="EMBL" id="GAA0636572.1"/>
    </source>
</evidence>
<dbReference type="Gene3D" id="3.40.50.1110">
    <property type="entry name" value="SGNH hydrolase"/>
    <property type="match status" value="1"/>
</dbReference>
<keyword evidence="2" id="KW-0472">Membrane</keyword>
<dbReference type="Pfam" id="PF13472">
    <property type="entry name" value="Lipase_GDSL_2"/>
    <property type="match status" value="1"/>
</dbReference>
<dbReference type="PANTHER" id="PTHR30383">
    <property type="entry name" value="THIOESTERASE 1/PROTEASE 1/LYSOPHOSPHOLIPASE L1"/>
    <property type="match status" value="1"/>
</dbReference>
<feature type="region of interest" description="Disordered" evidence="1">
    <location>
        <begin position="314"/>
        <end position="340"/>
    </location>
</feature>